<reference evidence="2 3" key="1">
    <citation type="submission" date="2015-01" db="EMBL/GenBank/DDBJ databases">
        <title>Evolution of Trichinella species and genotypes.</title>
        <authorList>
            <person name="Korhonen P.K."/>
            <person name="Edoardo P."/>
            <person name="Giuseppe L.R."/>
            <person name="Gasser R.B."/>
        </authorList>
    </citation>
    <scope>NUCLEOTIDE SEQUENCE [LARGE SCALE GENOMIC DNA]</scope>
    <source>
        <strain evidence="2">ISS2496</strain>
    </source>
</reference>
<organism evidence="2 3">
    <name type="scientific">Trichinella patagoniensis</name>
    <dbReference type="NCBI Taxonomy" id="990121"/>
    <lineage>
        <taxon>Eukaryota</taxon>
        <taxon>Metazoa</taxon>
        <taxon>Ecdysozoa</taxon>
        <taxon>Nematoda</taxon>
        <taxon>Enoplea</taxon>
        <taxon>Dorylaimia</taxon>
        <taxon>Trichinellida</taxon>
        <taxon>Trichinellidae</taxon>
        <taxon>Trichinella</taxon>
    </lineage>
</organism>
<keyword evidence="1" id="KW-1133">Transmembrane helix</keyword>
<evidence type="ECO:0000313" key="2">
    <source>
        <dbReference type="EMBL" id="KRY23612.1"/>
    </source>
</evidence>
<sequence length="208" mass="23465">MDYIIAKILYAVTLEEICNQCTPSPWQFELASSGKQMRCYSSRPSRELRAFERSAFFHDCSELRNYAAVLVLPRYCYVLGMSISAFHFIFILAFHIADLSAFFMISPVLYSPLTSVKVDYKGEYRNLAPGVARGYAPGHKKICIFPQAMPQANLAPGVARGYAPGHKKICIFPQAMPQAFYCTIFALREDLCKFFMLSGYASGIFPKI</sequence>
<dbReference type="EMBL" id="JYDQ01000002">
    <property type="protein sequence ID" value="KRY23612.1"/>
    <property type="molecule type" value="Genomic_DNA"/>
</dbReference>
<proteinExistence type="predicted"/>
<dbReference type="OrthoDB" id="5942246at2759"/>
<evidence type="ECO:0000256" key="1">
    <source>
        <dbReference type="SAM" id="Phobius"/>
    </source>
</evidence>
<keyword evidence="1" id="KW-0812">Transmembrane</keyword>
<keyword evidence="3" id="KW-1185">Reference proteome</keyword>
<feature type="transmembrane region" description="Helical" evidence="1">
    <location>
        <begin position="75"/>
        <end position="97"/>
    </location>
</feature>
<keyword evidence="1" id="KW-0472">Membrane</keyword>
<protein>
    <submittedName>
        <fullName evidence="2">Uncharacterized protein</fullName>
    </submittedName>
</protein>
<gene>
    <name evidence="2" type="ORF">T12_7552</name>
</gene>
<accession>A0A0V1AGY7</accession>
<comment type="caution">
    <text evidence="2">The sequence shown here is derived from an EMBL/GenBank/DDBJ whole genome shotgun (WGS) entry which is preliminary data.</text>
</comment>
<name>A0A0V1AGY7_9BILA</name>
<dbReference type="Proteomes" id="UP000054783">
    <property type="component" value="Unassembled WGS sequence"/>
</dbReference>
<evidence type="ECO:0000313" key="3">
    <source>
        <dbReference type="Proteomes" id="UP000054783"/>
    </source>
</evidence>
<dbReference type="AlphaFoldDB" id="A0A0V1AGY7"/>